<sequence>MAMSSRGSMSRWLFSSCHGWGSARSVAALFTVDKMCQVRHFAARKGTREKLRKKKVKLEVKKVEFIPHNLRNKDK</sequence>
<keyword evidence="2" id="KW-1185">Reference proteome</keyword>
<comment type="caution">
    <text evidence="1">The sequence shown here is derived from an EMBL/GenBank/DDBJ whole genome shotgun (WGS) entry which is preliminary data.</text>
</comment>
<evidence type="ECO:0000313" key="2">
    <source>
        <dbReference type="Proteomes" id="UP001153148"/>
    </source>
</evidence>
<reference evidence="1" key="1">
    <citation type="submission" date="2021-03" db="EMBL/GenBank/DDBJ databases">
        <authorList>
            <person name="Tran Van P."/>
        </authorList>
    </citation>
    <scope>NUCLEOTIDE SEQUENCE</scope>
</reference>
<name>A0ABN7PBZ0_TIMPD</name>
<organism evidence="1 2">
    <name type="scientific">Timema podura</name>
    <name type="common">Walking stick</name>
    <dbReference type="NCBI Taxonomy" id="61482"/>
    <lineage>
        <taxon>Eukaryota</taxon>
        <taxon>Metazoa</taxon>
        <taxon>Ecdysozoa</taxon>
        <taxon>Arthropoda</taxon>
        <taxon>Hexapoda</taxon>
        <taxon>Insecta</taxon>
        <taxon>Pterygota</taxon>
        <taxon>Neoptera</taxon>
        <taxon>Polyneoptera</taxon>
        <taxon>Phasmatodea</taxon>
        <taxon>Timematodea</taxon>
        <taxon>Timematoidea</taxon>
        <taxon>Timematidae</taxon>
        <taxon>Timema</taxon>
    </lineage>
</organism>
<protein>
    <submittedName>
        <fullName evidence="1">Uncharacterized protein</fullName>
    </submittedName>
</protein>
<proteinExistence type="predicted"/>
<dbReference type="EMBL" id="CAJPIN010024395">
    <property type="protein sequence ID" value="CAG2063106.1"/>
    <property type="molecule type" value="Genomic_DNA"/>
</dbReference>
<evidence type="ECO:0000313" key="1">
    <source>
        <dbReference type="EMBL" id="CAG2063106.1"/>
    </source>
</evidence>
<dbReference type="Proteomes" id="UP001153148">
    <property type="component" value="Unassembled WGS sequence"/>
</dbReference>
<accession>A0ABN7PBZ0</accession>
<gene>
    <name evidence="1" type="ORF">TPAB3V08_LOCUS10054</name>
</gene>